<dbReference type="Gene3D" id="1.20.5.190">
    <property type="match status" value="1"/>
</dbReference>
<name>A0A1S2LPV4_9BACI</name>
<proteinExistence type="predicted"/>
<keyword evidence="2" id="KW-1185">Reference proteome</keyword>
<sequence length="147" mass="17170">MEELLLKILDGQAKTENQLNSLRSEMKCELHNIKGDINNIKDEIFIMKGDMRNLQTDFSTIKGDMRNLQTDFSTIKGDMKNLQTDFSTMKCDIKEIKTAVFRIEKHQEETIVGMLLHVKKQVDQKDYQIKVLNQRLFDVEVKTETSQ</sequence>
<dbReference type="Gene3D" id="1.20.5.170">
    <property type="match status" value="1"/>
</dbReference>
<dbReference type="RefSeq" id="WP_071309207.1">
    <property type="nucleotide sequence ID" value="NZ_MLQR01000020.1"/>
</dbReference>
<dbReference type="OrthoDB" id="2965006at2"/>
<comment type="caution">
    <text evidence="1">The sequence shown here is derived from an EMBL/GenBank/DDBJ whole genome shotgun (WGS) entry which is preliminary data.</text>
</comment>
<dbReference type="EMBL" id="MLQR01000020">
    <property type="protein sequence ID" value="OIJ14406.1"/>
    <property type="molecule type" value="Genomic_DNA"/>
</dbReference>
<dbReference type="Proteomes" id="UP000179524">
    <property type="component" value="Unassembled WGS sequence"/>
</dbReference>
<organism evidence="1 2">
    <name type="scientific">Anaerobacillus alkalilacustris</name>
    <dbReference type="NCBI Taxonomy" id="393763"/>
    <lineage>
        <taxon>Bacteria</taxon>
        <taxon>Bacillati</taxon>
        <taxon>Bacillota</taxon>
        <taxon>Bacilli</taxon>
        <taxon>Bacillales</taxon>
        <taxon>Bacillaceae</taxon>
        <taxon>Anaerobacillus</taxon>
    </lineage>
</organism>
<evidence type="ECO:0000313" key="1">
    <source>
        <dbReference type="EMBL" id="OIJ14406.1"/>
    </source>
</evidence>
<protein>
    <submittedName>
        <fullName evidence="1">Uncharacterized protein</fullName>
    </submittedName>
</protein>
<accession>A0A1S2LPV4</accession>
<gene>
    <name evidence="1" type="ORF">BKP37_08670</name>
</gene>
<reference evidence="1 2" key="1">
    <citation type="submission" date="2016-10" db="EMBL/GenBank/DDBJ databases">
        <title>Draft genome sequences of four alkaliphilic bacteria belonging to the Anaerobacillus genus.</title>
        <authorList>
            <person name="Bassil N.M."/>
            <person name="Lloyd J.R."/>
        </authorList>
    </citation>
    <scope>NUCLEOTIDE SEQUENCE [LARGE SCALE GENOMIC DNA]</scope>
    <source>
        <strain evidence="1 2">DSM 18345</strain>
    </source>
</reference>
<dbReference type="AlphaFoldDB" id="A0A1S2LPV4"/>
<evidence type="ECO:0000313" key="2">
    <source>
        <dbReference type="Proteomes" id="UP000179524"/>
    </source>
</evidence>